<organism evidence="2 3">
    <name type="scientific">Pseudolysinimonas yzui</name>
    <dbReference type="NCBI Taxonomy" id="2708254"/>
    <lineage>
        <taxon>Bacteria</taxon>
        <taxon>Bacillati</taxon>
        <taxon>Actinomycetota</taxon>
        <taxon>Actinomycetes</taxon>
        <taxon>Micrococcales</taxon>
        <taxon>Microbacteriaceae</taxon>
        <taxon>Pseudolysinimonas</taxon>
    </lineage>
</organism>
<accession>A0A8J3M3D4</accession>
<dbReference type="Proteomes" id="UP000617531">
    <property type="component" value="Unassembled WGS sequence"/>
</dbReference>
<name>A0A8J3M3D4_9MICO</name>
<evidence type="ECO:0000313" key="3">
    <source>
        <dbReference type="Proteomes" id="UP000617531"/>
    </source>
</evidence>
<gene>
    <name evidence="2" type="ORF">GCM10011600_24170</name>
</gene>
<evidence type="ECO:0000313" key="2">
    <source>
        <dbReference type="EMBL" id="GHF22203.1"/>
    </source>
</evidence>
<protein>
    <submittedName>
        <fullName evidence="2">Uncharacterized protein</fullName>
    </submittedName>
</protein>
<proteinExistence type="predicted"/>
<comment type="caution">
    <text evidence="2">The sequence shown here is derived from an EMBL/GenBank/DDBJ whole genome shotgun (WGS) entry which is preliminary data.</text>
</comment>
<keyword evidence="3" id="KW-1185">Reference proteome</keyword>
<sequence>MAIDLAAFAQERGWQYLATAPPPTIEGAVFGALLDAVVTDNVVASGPIPFEVGNVAGQVGGTRTEKFGKVTVTMRRRTSARSDHGYVGIRLPRALPHFVVDAHANGSSLPIPLDRKQRVSLEGDFDEHFALYAPAGYERDALYLFTPDVMALLIDETGDLDVEVVGDRLTIYSPHLFDLRDPAVWERLEQIVRVLGAKAIDQAENYSDPRAAGTDSNVAPAGRRLDQGFLSRRGVWWSLVLLVAILIVSLVITIAGIFGSFALGMM</sequence>
<dbReference type="AlphaFoldDB" id="A0A8J3M3D4"/>
<keyword evidence="1" id="KW-0472">Membrane</keyword>
<keyword evidence="1" id="KW-1133">Transmembrane helix</keyword>
<feature type="transmembrane region" description="Helical" evidence="1">
    <location>
        <begin position="235"/>
        <end position="263"/>
    </location>
</feature>
<dbReference type="EMBL" id="BNAI01000005">
    <property type="protein sequence ID" value="GHF22203.1"/>
    <property type="molecule type" value="Genomic_DNA"/>
</dbReference>
<dbReference type="RefSeq" id="WP_191283770.1">
    <property type="nucleotide sequence ID" value="NZ_BNAI01000005.1"/>
</dbReference>
<keyword evidence="1" id="KW-0812">Transmembrane</keyword>
<evidence type="ECO:0000256" key="1">
    <source>
        <dbReference type="SAM" id="Phobius"/>
    </source>
</evidence>
<reference evidence="2" key="1">
    <citation type="journal article" date="2014" name="Int. J. Syst. Evol. Microbiol.">
        <title>Complete genome sequence of Corynebacterium casei LMG S-19264T (=DSM 44701T), isolated from a smear-ripened cheese.</title>
        <authorList>
            <consortium name="US DOE Joint Genome Institute (JGI-PGF)"/>
            <person name="Walter F."/>
            <person name="Albersmeier A."/>
            <person name="Kalinowski J."/>
            <person name="Ruckert C."/>
        </authorList>
    </citation>
    <scope>NUCLEOTIDE SEQUENCE</scope>
    <source>
        <strain evidence="2">CGMCC 1.16548</strain>
    </source>
</reference>
<reference evidence="2" key="2">
    <citation type="submission" date="2020-09" db="EMBL/GenBank/DDBJ databases">
        <authorList>
            <person name="Sun Q."/>
            <person name="Zhou Y."/>
        </authorList>
    </citation>
    <scope>NUCLEOTIDE SEQUENCE</scope>
    <source>
        <strain evidence="2">CGMCC 1.16548</strain>
    </source>
</reference>